<evidence type="ECO:0000313" key="3">
    <source>
        <dbReference type="Proteomes" id="UP001165085"/>
    </source>
</evidence>
<sequence length="175" mass="19906">MPPKKPSNKPVPRKKIRRKSAPPRSKLANNDLSLIASKITPKTSPIFHILDRRVNLDAVPADASLYDLARRWVWDDPFRVIPSVDITASTGKSRRDVDEGYEIDPEESVPKPQYTVKPVAEQVNLPSEQGGGTSSSHEMLRDHVARAVAVRRKDIKRIRRLNRIAEKRQRGRKHL</sequence>
<dbReference type="GO" id="GO:0017053">
    <property type="term" value="C:transcription repressor complex"/>
    <property type="evidence" value="ECO:0007669"/>
    <property type="project" value="InterPro"/>
</dbReference>
<evidence type="ECO:0000256" key="1">
    <source>
        <dbReference type="SAM" id="MobiDB-lite"/>
    </source>
</evidence>
<protein>
    <submittedName>
        <fullName evidence="2">Uncharacterized protein</fullName>
    </submittedName>
</protein>
<dbReference type="EMBL" id="BRXY01000255">
    <property type="protein sequence ID" value="GMH81195.1"/>
    <property type="molecule type" value="Genomic_DNA"/>
</dbReference>
<accession>A0A9W7B474</accession>
<dbReference type="InterPro" id="IPR028226">
    <property type="entry name" value="LIN37"/>
</dbReference>
<feature type="compositionally biased region" description="Basic residues" evidence="1">
    <location>
        <begin position="11"/>
        <end position="21"/>
    </location>
</feature>
<proteinExistence type="predicted"/>
<gene>
    <name evidence="2" type="ORF">TrST_g11769</name>
</gene>
<comment type="caution">
    <text evidence="2">The sequence shown here is derived from an EMBL/GenBank/DDBJ whole genome shotgun (WGS) entry which is preliminary data.</text>
</comment>
<organism evidence="2 3">
    <name type="scientific">Triparma strigata</name>
    <dbReference type="NCBI Taxonomy" id="1606541"/>
    <lineage>
        <taxon>Eukaryota</taxon>
        <taxon>Sar</taxon>
        <taxon>Stramenopiles</taxon>
        <taxon>Ochrophyta</taxon>
        <taxon>Bolidophyceae</taxon>
        <taxon>Parmales</taxon>
        <taxon>Triparmaceae</taxon>
        <taxon>Triparma</taxon>
    </lineage>
</organism>
<feature type="region of interest" description="Disordered" evidence="1">
    <location>
        <begin position="1"/>
        <end position="28"/>
    </location>
</feature>
<dbReference type="AlphaFoldDB" id="A0A9W7B474"/>
<dbReference type="OrthoDB" id="207143at2759"/>
<name>A0A9W7B474_9STRA</name>
<evidence type="ECO:0000313" key="2">
    <source>
        <dbReference type="EMBL" id="GMH81195.1"/>
    </source>
</evidence>
<dbReference type="Proteomes" id="UP001165085">
    <property type="component" value="Unassembled WGS sequence"/>
</dbReference>
<dbReference type="Pfam" id="PF15306">
    <property type="entry name" value="LIN37"/>
    <property type="match status" value="1"/>
</dbReference>
<keyword evidence="3" id="KW-1185">Reference proteome</keyword>
<reference evidence="3" key="1">
    <citation type="journal article" date="2023" name="Commun. Biol.">
        <title>Genome analysis of Parmales, the sister group of diatoms, reveals the evolutionary specialization of diatoms from phago-mixotrophs to photoautotrophs.</title>
        <authorList>
            <person name="Ban H."/>
            <person name="Sato S."/>
            <person name="Yoshikawa S."/>
            <person name="Yamada K."/>
            <person name="Nakamura Y."/>
            <person name="Ichinomiya M."/>
            <person name="Sato N."/>
            <person name="Blanc-Mathieu R."/>
            <person name="Endo H."/>
            <person name="Kuwata A."/>
            <person name="Ogata H."/>
        </authorList>
    </citation>
    <scope>NUCLEOTIDE SEQUENCE [LARGE SCALE GENOMIC DNA]</scope>
    <source>
        <strain evidence="3">NIES 3701</strain>
    </source>
</reference>